<dbReference type="InterPro" id="IPR014564">
    <property type="entry name" value="UCP031503_TM"/>
</dbReference>
<evidence type="ECO:0000313" key="3">
    <source>
        <dbReference type="Proteomes" id="UP001179280"/>
    </source>
</evidence>
<gene>
    <name evidence="2" type="ORF">JOC54_000423</name>
</gene>
<accession>A0ABS2SSD1</accession>
<reference evidence="2" key="1">
    <citation type="submission" date="2021-01" db="EMBL/GenBank/DDBJ databases">
        <title>Genomic Encyclopedia of Type Strains, Phase IV (KMG-IV): sequencing the most valuable type-strain genomes for metagenomic binning, comparative biology and taxonomic classification.</title>
        <authorList>
            <person name="Goeker M."/>
        </authorList>
    </citation>
    <scope>NUCLEOTIDE SEQUENCE</scope>
    <source>
        <strain evidence="2">DSM 21943</strain>
    </source>
</reference>
<keyword evidence="1" id="KW-0472">Membrane</keyword>
<protein>
    <submittedName>
        <fullName evidence="2">Membrane protein</fullName>
    </submittedName>
</protein>
<feature type="transmembrane region" description="Helical" evidence="1">
    <location>
        <begin position="222"/>
        <end position="249"/>
    </location>
</feature>
<keyword evidence="1" id="KW-1133">Transmembrane helix</keyword>
<organism evidence="2 3">
    <name type="scientific">Shouchella xiaoxiensis</name>
    <dbReference type="NCBI Taxonomy" id="766895"/>
    <lineage>
        <taxon>Bacteria</taxon>
        <taxon>Bacillati</taxon>
        <taxon>Bacillota</taxon>
        <taxon>Bacilli</taxon>
        <taxon>Bacillales</taxon>
        <taxon>Bacillaceae</taxon>
        <taxon>Shouchella</taxon>
    </lineage>
</organism>
<dbReference type="PANTHER" id="PTHR41771:SF1">
    <property type="entry name" value="MEMBRANE PROTEIN"/>
    <property type="match status" value="1"/>
</dbReference>
<dbReference type="EMBL" id="JAFBCV010000001">
    <property type="protein sequence ID" value="MBM7837192.1"/>
    <property type="molecule type" value="Genomic_DNA"/>
</dbReference>
<evidence type="ECO:0000256" key="1">
    <source>
        <dbReference type="SAM" id="Phobius"/>
    </source>
</evidence>
<feature type="transmembrane region" description="Helical" evidence="1">
    <location>
        <begin position="52"/>
        <end position="71"/>
    </location>
</feature>
<evidence type="ECO:0000313" key="2">
    <source>
        <dbReference type="EMBL" id="MBM7837192.1"/>
    </source>
</evidence>
<dbReference type="Pfam" id="PF07907">
    <property type="entry name" value="YibE_F"/>
    <property type="match status" value="1"/>
</dbReference>
<sequence>MNVITALLLVLFILMIGVGGKKGARSFAVLFLNFGILFVAIVFMTNPGFHPMIITFIACTLIAAATLFIINEWSSKAITAFVATMLTIVGSLAFIWLITDLALIQGFGEEEIEELASFSMYIGLDFTQLAASVIVMSTIGAVADTAISIASPMQELQRQQKDYSVKQLFVFGMKIGRDILGTNANTLFFAFFGGQLALLIWFKDLSYSIGAMVNSKVFASEMITIFCAGIGVALIIPVTAILTALHLVWSEKRKSKIEQ</sequence>
<feature type="transmembrane region" description="Helical" evidence="1">
    <location>
        <begin position="27"/>
        <end position="45"/>
    </location>
</feature>
<name>A0ABS2SSD1_9BACI</name>
<dbReference type="InterPro" id="IPR012507">
    <property type="entry name" value="YibE_F"/>
</dbReference>
<dbReference type="PANTHER" id="PTHR41771">
    <property type="entry name" value="MEMBRANE PROTEIN-RELATED"/>
    <property type="match status" value="1"/>
</dbReference>
<proteinExistence type="predicted"/>
<dbReference type="PIRSF" id="PIRSF031503">
    <property type="entry name" value="UCP031503_mp"/>
    <property type="match status" value="1"/>
</dbReference>
<feature type="transmembrane region" description="Helical" evidence="1">
    <location>
        <begin position="77"/>
        <end position="98"/>
    </location>
</feature>
<dbReference type="RefSeq" id="WP_204464064.1">
    <property type="nucleotide sequence ID" value="NZ_JAFBCV010000001.1"/>
</dbReference>
<keyword evidence="3" id="KW-1185">Reference proteome</keyword>
<comment type="caution">
    <text evidence="2">The sequence shown here is derived from an EMBL/GenBank/DDBJ whole genome shotgun (WGS) entry which is preliminary data.</text>
</comment>
<keyword evidence="1" id="KW-0812">Transmembrane</keyword>
<dbReference type="Proteomes" id="UP001179280">
    <property type="component" value="Unassembled WGS sequence"/>
</dbReference>
<feature type="transmembrane region" description="Helical" evidence="1">
    <location>
        <begin position="183"/>
        <end position="202"/>
    </location>
</feature>